<dbReference type="Gene3D" id="3.40.50.10090">
    <property type="match status" value="2"/>
</dbReference>
<dbReference type="RefSeq" id="WP_037016569.1">
    <property type="nucleotide sequence ID" value="NZ_JRMB01000002.1"/>
</dbReference>
<evidence type="ECO:0000256" key="7">
    <source>
        <dbReference type="ARBA" id="ARBA00040167"/>
    </source>
</evidence>
<dbReference type="InterPro" id="IPR003754">
    <property type="entry name" value="4pyrrol_synth_uPrphyn_synth"/>
</dbReference>
<keyword evidence="4 9" id="KW-0456">Lyase</keyword>
<dbReference type="InterPro" id="IPR036108">
    <property type="entry name" value="4pyrrol_syn_uPrphyn_synt_sf"/>
</dbReference>
<evidence type="ECO:0000256" key="5">
    <source>
        <dbReference type="ARBA" id="ARBA00023244"/>
    </source>
</evidence>
<name>A0A9X0JIV2_9PSED</name>
<dbReference type="AlphaFoldDB" id="A0A9X0JIV2"/>
<dbReference type="Pfam" id="PF02602">
    <property type="entry name" value="HEM4"/>
    <property type="match status" value="1"/>
</dbReference>
<protein>
    <recommendedName>
        <fullName evidence="7 9">Uroporphyrinogen-III synthase</fullName>
        <ecNumber evidence="3 9">4.2.1.75</ecNumber>
    </recommendedName>
</protein>
<dbReference type="Proteomes" id="UP000029719">
    <property type="component" value="Unassembled WGS sequence"/>
</dbReference>
<sequence length="257" mass="27847">MKGWRLLLTRPVDESRALALTLAEVGVYSASLPLLEIEPLPVSEASRSIVYDLAAYCAVIVVSKPAARLGLAMVDEVWPQPPMQKWFTVGAATAQILDDYGLQVFFPEHGDDSEALLELPQFQEAVSGYDPRVLIMRGEGGRELLAERLRAQGVRVDYLPLYRRNLPQYPAFALSEKVQAERLNGLVVSSGQGFEHLRELAGAAWPTLAQIPLFVPSPRVAEIARAAGAPTVVDCRGASAAALLTALRQHAAPALQA</sequence>
<dbReference type="NCBIfam" id="NF004395">
    <property type="entry name" value="PRK05752.1"/>
    <property type="match status" value="1"/>
</dbReference>
<comment type="similarity">
    <text evidence="2 9">Belongs to the uroporphyrinogen-III synthase family.</text>
</comment>
<keyword evidence="5 9" id="KW-0627">Porphyrin biosynthesis</keyword>
<evidence type="ECO:0000256" key="2">
    <source>
        <dbReference type="ARBA" id="ARBA00008133"/>
    </source>
</evidence>
<evidence type="ECO:0000313" key="12">
    <source>
        <dbReference type="Proteomes" id="UP000029719"/>
    </source>
</evidence>
<evidence type="ECO:0000256" key="6">
    <source>
        <dbReference type="ARBA" id="ARBA00037589"/>
    </source>
</evidence>
<evidence type="ECO:0000256" key="9">
    <source>
        <dbReference type="RuleBase" id="RU366031"/>
    </source>
</evidence>
<dbReference type="EMBL" id="JRMB01000002">
    <property type="protein sequence ID" value="KGF64168.1"/>
    <property type="molecule type" value="Genomic_DNA"/>
</dbReference>
<evidence type="ECO:0000256" key="3">
    <source>
        <dbReference type="ARBA" id="ARBA00013109"/>
    </source>
</evidence>
<dbReference type="EC" id="4.2.1.75" evidence="3 9"/>
<organism evidence="11 12">
    <name type="scientific">Pseudomonas lutea</name>
    <dbReference type="NCBI Taxonomy" id="243924"/>
    <lineage>
        <taxon>Bacteria</taxon>
        <taxon>Pseudomonadati</taxon>
        <taxon>Pseudomonadota</taxon>
        <taxon>Gammaproteobacteria</taxon>
        <taxon>Pseudomonadales</taxon>
        <taxon>Pseudomonadaceae</taxon>
        <taxon>Pseudomonas</taxon>
    </lineage>
</organism>
<gene>
    <name evidence="11" type="ORF">LT42_20070</name>
</gene>
<evidence type="ECO:0000313" key="11">
    <source>
        <dbReference type="EMBL" id="KGF64168.1"/>
    </source>
</evidence>
<dbReference type="InterPro" id="IPR039793">
    <property type="entry name" value="UROS/Hem4"/>
</dbReference>
<dbReference type="GO" id="GO:0004852">
    <property type="term" value="F:uroporphyrinogen-III synthase activity"/>
    <property type="evidence" value="ECO:0007669"/>
    <property type="project" value="UniProtKB-UniRule"/>
</dbReference>
<dbReference type="PANTHER" id="PTHR38042">
    <property type="entry name" value="UROPORPHYRINOGEN-III SYNTHASE, CHLOROPLASTIC"/>
    <property type="match status" value="1"/>
</dbReference>
<dbReference type="GO" id="GO:0006782">
    <property type="term" value="P:protoporphyrinogen IX biosynthetic process"/>
    <property type="evidence" value="ECO:0007669"/>
    <property type="project" value="UniProtKB-UniRule"/>
</dbReference>
<dbReference type="GO" id="GO:0006780">
    <property type="term" value="P:uroporphyrinogen III biosynthetic process"/>
    <property type="evidence" value="ECO:0007669"/>
    <property type="project" value="UniProtKB-UniRule"/>
</dbReference>
<reference evidence="11 12" key="1">
    <citation type="submission" date="2014-09" db="EMBL/GenBank/DDBJ databases">
        <title>Genome sequence of Pseudomonas lutea strain DSM 17257T.</title>
        <authorList>
            <person name="Kwak Y."/>
            <person name="Shin J.-H."/>
        </authorList>
    </citation>
    <scope>NUCLEOTIDE SEQUENCE [LARGE SCALE GENOMIC DNA]</scope>
    <source>
        <strain evidence="11 12">DSM 17257</strain>
    </source>
</reference>
<evidence type="ECO:0000256" key="8">
    <source>
        <dbReference type="ARBA" id="ARBA00048617"/>
    </source>
</evidence>
<comment type="function">
    <text evidence="6 9">Catalyzes cyclization of the linear tetrapyrrole, hydroxymethylbilane, to the macrocyclic uroporphyrinogen III.</text>
</comment>
<comment type="catalytic activity">
    <reaction evidence="8 9">
        <text>hydroxymethylbilane = uroporphyrinogen III + H2O</text>
        <dbReference type="Rhea" id="RHEA:18965"/>
        <dbReference type="ChEBI" id="CHEBI:15377"/>
        <dbReference type="ChEBI" id="CHEBI:57308"/>
        <dbReference type="ChEBI" id="CHEBI:57845"/>
        <dbReference type="EC" id="4.2.1.75"/>
    </reaction>
</comment>
<evidence type="ECO:0000256" key="1">
    <source>
        <dbReference type="ARBA" id="ARBA00004772"/>
    </source>
</evidence>
<comment type="pathway">
    <text evidence="1 9">Porphyrin-containing compound metabolism; protoporphyrin-IX biosynthesis; coproporphyrinogen-III from 5-aminolevulinate: step 3/4.</text>
</comment>
<accession>A0A9X0JIV2</accession>
<dbReference type="CDD" id="cd06578">
    <property type="entry name" value="HemD"/>
    <property type="match status" value="1"/>
</dbReference>
<comment type="caution">
    <text evidence="11">The sequence shown here is derived from an EMBL/GenBank/DDBJ whole genome shotgun (WGS) entry which is preliminary data.</text>
</comment>
<dbReference type="PANTHER" id="PTHR38042:SF1">
    <property type="entry name" value="UROPORPHYRINOGEN-III SYNTHASE, CHLOROPLASTIC"/>
    <property type="match status" value="1"/>
</dbReference>
<feature type="domain" description="Tetrapyrrole biosynthesis uroporphyrinogen III synthase" evidence="10">
    <location>
        <begin position="18"/>
        <end position="242"/>
    </location>
</feature>
<evidence type="ECO:0000256" key="4">
    <source>
        <dbReference type="ARBA" id="ARBA00023239"/>
    </source>
</evidence>
<evidence type="ECO:0000259" key="10">
    <source>
        <dbReference type="Pfam" id="PF02602"/>
    </source>
</evidence>
<dbReference type="SUPFAM" id="SSF69618">
    <property type="entry name" value="HemD-like"/>
    <property type="match status" value="1"/>
</dbReference>
<proteinExistence type="inferred from homology"/>